<evidence type="ECO:0000256" key="5">
    <source>
        <dbReference type="ARBA" id="ARBA00022750"/>
    </source>
</evidence>
<sequence length="199" mass="21389">MSTTLAPVSPTDARHGSSRAGSALTAIAIIVVIVLLDQWTKHLAVTHLVPRHMPHEIIGDVVRFTLTFNPGAAFGMHLGDASRWVFTLLTLLILGFLVRLFTGTPRHDTALRLAVATVMGGALGNLVDRLRSASGVVDFIDIGVGDVRFWTFNVADTAVSLGAVALVILLWRRDLHASRAAAPTELSPDERLARESSEP</sequence>
<accession>W0RMB8</accession>
<feature type="transmembrane region" description="Helical" evidence="9">
    <location>
        <begin position="84"/>
        <end position="102"/>
    </location>
</feature>
<evidence type="ECO:0000256" key="6">
    <source>
        <dbReference type="ARBA" id="ARBA00022801"/>
    </source>
</evidence>
<dbReference type="EC" id="3.4.23.36" evidence="9"/>
<dbReference type="Proteomes" id="UP000019151">
    <property type="component" value="Chromosome"/>
</dbReference>
<dbReference type="OrthoDB" id="9810259at2"/>
<gene>
    <name evidence="9" type="primary">lspA</name>
    <name evidence="12" type="ORF">J421_3051</name>
</gene>
<reference evidence="12 13" key="1">
    <citation type="journal article" date="2014" name="Genome Announc.">
        <title>Genome Sequence and Methylome of Soil Bacterium Gemmatirosa kalamazoonensis KBS708T, a Member of the Rarely Cultivated Gemmatimonadetes Phylum.</title>
        <authorList>
            <person name="Debruyn J.M."/>
            <person name="Radosevich M."/>
            <person name="Wommack K.E."/>
            <person name="Polson S.W."/>
            <person name="Hauser L.J."/>
            <person name="Fawaz M.N."/>
            <person name="Korlach J."/>
            <person name="Tsai Y.C."/>
        </authorList>
    </citation>
    <scope>NUCLEOTIDE SEQUENCE [LARGE SCALE GENOMIC DNA]</scope>
    <source>
        <strain evidence="12 13">KBS708</strain>
    </source>
</reference>
<evidence type="ECO:0000256" key="2">
    <source>
        <dbReference type="ARBA" id="ARBA00022475"/>
    </source>
</evidence>
<dbReference type="RefSeq" id="WP_025412056.1">
    <property type="nucleotide sequence ID" value="NZ_CP007128.1"/>
</dbReference>
<keyword evidence="13" id="KW-1185">Reference proteome</keyword>
<dbReference type="GO" id="GO:0004190">
    <property type="term" value="F:aspartic-type endopeptidase activity"/>
    <property type="evidence" value="ECO:0007669"/>
    <property type="project" value="UniProtKB-UniRule"/>
</dbReference>
<dbReference type="GO" id="GO:0005886">
    <property type="term" value="C:plasma membrane"/>
    <property type="evidence" value="ECO:0007669"/>
    <property type="project" value="UniProtKB-SubCell"/>
</dbReference>
<proteinExistence type="inferred from homology"/>
<feature type="transmembrane region" description="Helical" evidence="9">
    <location>
        <begin position="147"/>
        <end position="171"/>
    </location>
</feature>
<evidence type="ECO:0000256" key="9">
    <source>
        <dbReference type="HAMAP-Rule" id="MF_00161"/>
    </source>
</evidence>
<comment type="pathway">
    <text evidence="9">Protein modification; lipoprotein biosynthesis (signal peptide cleavage).</text>
</comment>
<dbReference type="UniPathway" id="UPA00665"/>
<keyword evidence="7 9" id="KW-1133">Transmembrane helix</keyword>
<keyword evidence="2 9" id="KW-1003">Cell membrane</keyword>
<evidence type="ECO:0000256" key="11">
    <source>
        <dbReference type="RuleBase" id="RU004181"/>
    </source>
</evidence>
<evidence type="ECO:0000256" key="1">
    <source>
        <dbReference type="ARBA" id="ARBA00006139"/>
    </source>
</evidence>
<dbReference type="PROSITE" id="PS00855">
    <property type="entry name" value="SPASE_II"/>
    <property type="match status" value="1"/>
</dbReference>
<evidence type="ECO:0000256" key="3">
    <source>
        <dbReference type="ARBA" id="ARBA00022670"/>
    </source>
</evidence>
<evidence type="ECO:0000313" key="13">
    <source>
        <dbReference type="Proteomes" id="UP000019151"/>
    </source>
</evidence>
<dbReference type="eggNOG" id="COG0597">
    <property type="taxonomic scope" value="Bacteria"/>
</dbReference>
<keyword evidence="4 9" id="KW-0812">Transmembrane</keyword>
<dbReference type="FunCoup" id="W0RMB8">
    <property type="interactions" value="421"/>
</dbReference>
<dbReference type="EMBL" id="CP007128">
    <property type="protein sequence ID" value="AHG90588.1"/>
    <property type="molecule type" value="Genomic_DNA"/>
</dbReference>
<comment type="subcellular location">
    <subcellularLocation>
        <location evidence="9">Cell membrane</location>
        <topology evidence="9">Multi-pass membrane protein</topology>
    </subcellularLocation>
</comment>
<dbReference type="PANTHER" id="PTHR33695:SF1">
    <property type="entry name" value="LIPOPROTEIN SIGNAL PEPTIDASE"/>
    <property type="match status" value="1"/>
</dbReference>
<feature type="transmembrane region" description="Helical" evidence="9">
    <location>
        <begin position="20"/>
        <end position="36"/>
    </location>
</feature>
<dbReference type="InParanoid" id="W0RMB8"/>
<dbReference type="STRING" id="861299.J421_3051"/>
<comment type="function">
    <text evidence="9 10">This protein specifically catalyzes the removal of signal peptides from prolipoproteins.</text>
</comment>
<dbReference type="PRINTS" id="PR00781">
    <property type="entry name" value="LIPOSIGPTASE"/>
</dbReference>
<dbReference type="AlphaFoldDB" id="W0RMB8"/>
<evidence type="ECO:0000256" key="4">
    <source>
        <dbReference type="ARBA" id="ARBA00022692"/>
    </source>
</evidence>
<dbReference type="HOGENOM" id="CLU_083252_3_1_0"/>
<evidence type="ECO:0000256" key="7">
    <source>
        <dbReference type="ARBA" id="ARBA00022989"/>
    </source>
</evidence>
<dbReference type="HAMAP" id="MF_00161">
    <property type="entry name" value="LspA"/>
    <property type="match status" value="1"/>
</dbReference>
<organism evidence="12 13">
    <name type="scientific">Gemmatirosa kalamazoonensis</name>
    <dbReference type="NCBI Taxonomy" id="861299"/>
    <lineage>
        <taxon>Bacteria</taxon>
        <taxon>Pseudomonadati</taxon>
        <taxon>Gemmatimonadota</taxon>
        <taxon>Gemmatimonadia</taxon>
        <taxon>Gemmatimonadales</taxon>
        <taxon>Gemmatimonadaceae</taxon>
        <taxon>Gemmatirosa</taxon>
    </lineage>
</organism>
<keyword evidence="3 9" id="KW-0645">Protease</keyword>
<keyword evidence="6 9" id="KW-0378">Hydrolase</keyword>
<dbReference type="PATRIC" id="fig|861299.3.peg.3104"/>
<evidence type="ECO:0000313" key="12">
    <source>
        <dbReference type="EMBL" id="AHG90588.1"/>
    </source>
</evidence>
<feature type="active site" evidence="9">
    <location>
        <position position="138"/>
    </location>
</feature>
<evidence type="ECO:0000256" key="10">
    <source>
        <dbReference type="RuleBase" id="RU000594"/>
    </source>
</evidence>
<evidence type="ECO:0000256" key="8">
    <source>
        <dbReference type="ARBA" id="ARBA00023136"/>
    </source>
</evidence>
<dbReference type="InterPro" id="IPR001872">
    <property type="entry name" value="Peptidase_A8"/>
</dbReference>
<feature type="transmembrane region" description="Helical" evidence="9">
    <location>
        <begin position="109"/>
        <end position="127"/>
    </location>
</feature>
<dbReference type="NCBIfam" id="TIGR00077">
    <property type="entry name" value="lspA"/>
    <property type="match status" value="1"/>
</dbReference>
<comment type="similarity">
    <text evidence="1 9 11">Belongs to the peptidase A8 family.</text>
</comment>
<comment type="catalytic activity">
    <reaction evidence="9 10">
        <text>Release of signal peptides from bacterial membrane prolipoproteins. Hydrolyzes -Xaa-Yaa-Zaa-|-(S,diacylglyceryl)Cys-, in which Xaa is hydrophobic (preferably Leu), and Yaa (Ala or Ser) and Zaa (Gly or Ala) have small, neutral side chains.</text>
        <dbReference type="EC" id="3.4.23.36"/>
    </reaction>
</comment>
<feature type="active site" evidence="9">
    <location>
        <position position="156"/>
    </location>
</feature>
<dbReference type="GO" id="GO:0006508">
    <property type="term" value="P:proteolysis"/>
    <property type="evidence" value="ECO:0007669"/>
    <property type="project" value="UniProtKB-KW"/>
</dbReference>
<keyword evidence="5 9" id="KW-0064">Aspartyl protease</keyword>
<dbReference type="KEGG" id="gba:J421_3051"/>
<name>W0RMB8_9BACT</name>
<dbReference type="Pfam" id="PF01252">
    <property type="entry name" value="Peptidase_A8"/>
    <property type="match status" value="1"/>
</dbReference>
<protein>
    <recommendedName>
        <fullName evidence="9">Lipoprotein signal peptidase</fullName>
        <ecNumber evidence="9">3.4.23.36</ecNumber>
    </recommendedName>
    <alternativeName>
        <fullName evidence="9">Prolipoprotein signal peptidase</fullName>
    </alternativeName>
    <alternativeName>
        <fullName evidence="9">Signal peptidase II</fullName>
        <shortName evidence="9">SPase II</shortName>
    </alternativeName>
</protein>
<dbReference type="PANTHER" id="PTHR33695">
    <property type="entry name" value="LIPOPROTEIN SIGNAL PEPTIDASE"/>
    <property type="match status" value="1"/>
</dbReference>
<keyword evidence="12" id="KW-0449">Lipoprotein</keyword>
<keyword evidence="8 9" id="KW-0472">Membrane</keyword>